<feature type="compositionally biased region" description="Polar residues" evidence="1">
    <location>
        <begin position="19"/>
        <end position="30"/>
    </location>
</feature>
<dbReference type="Proteomes" id="UP001281761">
    <property type="component" value="Unassembled WGS sequence"/>
</dbReference>
<evidence type="ECO:0008006" key="4">
    <source>
        <dbReference type="Google" id="ProtNLM"/>
    </source>
</evidence>
<proteinExistence type="predicted"/>
<reference evidence="2 3" key="1">
    <citation type="journal article" date="2022" name="bioRxiv">
        <title>Genomics of Preaxostyla Flagellates Illuminates Evolutionary Transitions and the Path Towards Mitochondrial Loss.</title>
        <authorList>
            <person name="Novak L.V.F."/>
            <person name="Treitli S.C."/>
            <person name="Pyrih J."/>
            <person name="Halakuc P."/>
            <person name="Pipaliya S.V."/>
            <person name="Vacek V."/>
            <person name="Brzon O."/>
            <person name="Soukal P."/>
            <person name="Eme L."/>
            <person name="Dacks J.B."/>
            <person name="Karnkowska A."/>
            <person name="Elias M."/>
            <person name="Hampl V."/>
        </authorList>
    </citation>
    <scope>NUCLEOTIDE SEQUENCE [LARGE SCALE GENOMIC DNA]</scope>
    <source>
        <strain evidence="2">NAU3</strain>
        <tissue evidence="2">Gut</tissue>
    </source>
</reference>
<feature type="region of interest" description="Disordered" evidence="1">
    <location>
        <begin position="14"/>
        <end position="33"/>
    </location>
</feature>
<protein>
    <recommendedName>
        <fullName evidence="4">Right handed beta helix domain-containing protein</fullName>
    </recommendedName>
</protein>
<evidence type="ECO:0000313" key="3">
    <source>
        <dbReference type="Proteomes" id="UP001281761"/>
    </source>
</evidence>
<accession>A0ABQ9X1V7</accession>
<dbReference type="EMBL" id="JARBJD010000249">
    <property type="protein sequence ID" value="KAK2945739.1"/>
    <property type="molecule type" value="Genomic_DNA"/>
</dbReference>
<organism evidence="2 3">
    <name type="scientific">Blattamonas nauphoetae</name>
    <dbReference type="NCBI Taxonomy" id="2049346"/>
    <lineage>
        <taxon>Eukaryota</taxon>
        <taxon>Metamonada</taxon>
        <taxon>Preaxostyla</taxon>
        <taxon>Oxymonadida</taxon>
        <taxon>Blattamonas</taxon>
    </lineage>
</organism>
<comment type="caution">
    <text evidence="2">The sequence shown here is derived from an EMBL/GenBank/DDBJ whole genome shotgun (WGS) entry which is preliminary data.</text>
</comment>
<evidence type="ECO:0000256" key="1">
    <source>
        <dbReference type="SAM" id="MobiDB-lite"/>
    </source>
</evidence>
<name>A0ABQ9X1V7_9EUKA</name>
<gene>
    <name evidence="2" type="ORF">BLNAU_19352</name>
</gene>
<dbReference type="InterPro" id="IPR011050">
    <property type="entry name" value="Pectin_lyase_fold/virulence"/>
</dbReference>
<sequence length="804" mass="86503">MDLTGESSNEIVTLKTPLIASSQSEMNSNSDEGRSQDFGNCIFSLTNSTLSLKSLHFSLIARTDERRQQKNEPGTPRLAIVSDSMLTISESRIEVSSWTSAILISPTQFEESSVDSSVVVQKCLISSENGQLAGVVETSAFPDIRGSVSVSIVGCSFDSSRILGKDGIGLSLTQTAHRSEEEFGTISSSLIGCSFVNVSSIGSSRQPHLPHLSQKMLGCVVSLTTSHLSGSTIRDVNNGGSLFCSNSSFSSLLPSPNTGPEPTPDPSGEYTSHTVDDNKVYYFNKDSGDESSSITFAHCHFTGDKYQPSERPLTFDGYTGTITIESCSFSDIAYNDYFGGVICVNVMGPVEHTSFTANSSNFTRCSSLWSGGAILIDVQEDALIKKCRFENCTTSSADSVGGAICLGRYASTSRIDGKQYNLVDCVIAGCLAISGGGIFQQSPLDLSVVGTQFERCGLLPESPFTMGAAISVNCPTILTIERSTFIECSATLAGGAILSINQKEINVSDTLVKNCYSGTTGAICSFNAGHYGHVSFSNVFFVGNSVGDDSTFYTLMNIDETATKFADVAIVYIHPDPLPTLEFEDWFTTITPDSSGMIIARNVLPSNKFDPERSSDPEFNKIGPLLMAKPTARVNEETGKIELEMKGNTPPISQEYKVTMKEDSDGTETEFKMLFFKGTGTLVSGSDVNLKYNTSYTITKIVGVVPPSSSSTNTNNITIPVAAWTFNLGANPSFTTFTTPAEVSITPPETPVSLISASSDLISAEPKYAYVILVFNEKVKGWRKSEVHCCWKRPSAHSRHNIHN</sequence>
<dbReference type="SUPFAM" id="SSF51126">
    <property type="entry name" value="Pectin lyase-like"/>
    <property type="match status" value="1"/>
</dbReference>
<evidence type="ECO:0000313" key="2">
    <source>
        <dbReference type="EMBL" id="KAK2945739.1"/>
    </source>
</evidence>
<keyword evidence="3" id="KW-1185">Reference proteome</keyword>